<dbReference type="GO" id="GO:0005886">
    <property type="term" value="C:plasma membrane"/>
    <property type="evidence" value="ECO:0007669"/>
    <property type="project" value="UniProtKB-SubCell"/>
</dbReference>
<evidence type="ECO:0000256" key="2">
    <source>
        <dbReference type="ARBA" id="ARBA00022448"/>
    </source>
</evidence>
<dbReference type="GO" id="GO:0015190">
    <property type="term" value="F:L-leucine transmembrane transporter activity"/>
    <property type="evidence" value="ECO:0007669"/>
    <property type="project" value="TreeGrafter"/>
</dbReference>
<evidence type="ECO:0000256" key="7">
    <source>
        <dbReference type="ARBA" id="ARBA00022989"/>
    </source>
</evidence>
<dbReference type="InterPro" id="IPR001851">
    <property type="entry name" value="ABC_transp_permease"/>
</dbReference>
<feature type="transmembrane region" description="Helical" evidence="10">
    <location>
        <begin position="34"/>
        <end position="53"/>
    </location>
</feature>
<keyword evidence="8 10" id="KW-0472">Membrane</keyword>
<comment type="similarity">
    <text evidence="9">Belongs to the binding-protein-dependent transport system permease family. LivHM subfamily.</text>
</comment>
<dbReference type="GO" id="GO:0015188">
    <property type="term" value="F:L-isoleucine transmembrane transporter activity"/>
    <property type="evidence" value="ECO:0007669"/>
    <property type="project" value="TreeGrafter"/>
</dbReference>
<dbReference type="PANTHER" id="PTHR11795">
    <property type="entry name" value="BRANCHED-CHAIN AMINO ACID TRANSPORT SYSTEM PERMEASE PROTEIN LIVH"/>
    <property type="match status" value="1"/>
</dbReference>
<accession>A0A563DZQ5</accession>
<keyword evidence="5 10" id="KW-0812">Transmembrane</keyword>
<dbReference type="Proteomes" id="UP000320244">
    <property type="component" value="Unassembled WGS sequence"/>
</dbReference>
<evidence type="ECO:0000313" key="11">
    <source>
        <dbReference type="EMBL" id="TWP35717.1"/>
    </source>
</evidence>
<dbReference type="RefSeq" id="WP_146317191.1">
    <property type="nucleotide sequence ID" value="NZ_VCQV01000017.1"/>
</dbReference>
<evidence type="ECO:0000256" key="10">
    <source>
        <dbReference type="SAM" id="Phobius"/>
    </source>
</evidence>
<dbReference type="AlphaFoldDB" id="A0A563DZQ5"/>
<feature type="transmembrane region" description="Helical" evidence="10">
    <location>
        <begin position="266"/>
        <end position="285"/>
    </location>
</feature>
<organism evidence="11 12">
    <name type="scientific">Leekyejoonella antrihumi</name>
    <dbReference type="NCBI Taxonomy" id="1660198"/>
    <lineage>
        <taxon>Bacteria</taxon>
        <taxon>Bacillati</taxon>
        <taxon>Actinomycetota</taxon>
        <taxon>Actinomycetes</taxon>
        <taxon>Micrococcales</taxon>
        <taxon>Dermacoccaceae</taxon>
        <taxon>Leekyejoonella</taxon>
    </lineage>
</organism>
<dbReference type="InterPro" id="IPR052157">
    <property type="entry name" value="BCAA_transport_permease"/>
</dbReference>
<keyword evidence="2" id="KW-0813">Transport</keyword>
<dbReference type="OrthoDB" id="9807115at2"/>
<dbReference type="Pfam" id="PF02653">
    <property type="entry name" value="BPD_transp_2"/>
    <property type="match status" value="1"/>
</dbReference>
<evidence type="ECO:0000256" key="8">
    <source>
        <dbReference type="ARBA" id="ARBA00023136"/>
    </source>
</evidence>
<feature type="transmembrane region" description="Helical" evidence="10">
    <location>
        <begin position="94"/>
        <end position="115"/>
    </location>
</feature>
<comment type="caution">
    <text evidence="11">The sequence shown here is derived from an EMBL/GenBank/DDBJ whole genome shotgun (WGS) entry which is preliminary data.</text>
</comment>
<evidence type="ECO:0000256" key="1">
    <source>
        <dbReference type="ARBA" id="ARBA00004651"/>
    </source>
</evidence>
<keyword evidence="7 10" id="KW-1133">Transmembrane helix</keyword>
<evidence type="ECO:0000256" key="3">
    <source>
        <dbReference type="ARBA" id="ARBA00022475"/>
    </source>
</evidence>
<protein>
    <submittedName>
        <fullName evidence="11">Branched-chain amino acid ABC transporter permease</fullName>
    </submittedName>
</protein>
<proteinExistence type="inferred from homology"/>
<feature type="transmembrane region" description="Helical" evidence="10">
    <location>
        <begin position="6"/>
        <end position="27"/>
    </location>
</feature>
<evidence type="ECO:0000313" key="12">
    <source>
        <dbReference type="Proteomes" id="UP000320244"/>
    </source>
</evidence>
<evidence type="ECO:0000256" key="6">
    <source>
        <dbReference type="ARBA" id="ARBA00022970"/>
    </source>
</evidence>
<evidence type="ECO:0000256" key="5">
    <source>
        <dbReference type="ARBA" id="ARBA00022692"/>
    </source>
</evidence>
<dbReference type="GO" id="GO:0005304">
    <property type="term" value="F:L-valine transmembrane transporter activity"/>
    <property type="evidence" value="ECO:0007669"/>
    <property type="project" value="TreeGrafter"/>
</dbReference>
<dbReference type="PANTHER" id="PTHR11795:SF371">
    <property type="entry name" value="HIGH-AFFINITY BRANCHED-CHAIN AMINO ACID TRANSPORT SYSTEM PERMEASE PROTEIN LIVH"/>
    <property type="match status" value="1"/>
</dbReference>
<evidence type="ECO:0000256" key="4">
    <source>
        <dbReference type="ARBA" id="ARBA00022519"/>
    </source>
</evidence>
<feature type="transmembrane region" description="Helical" evidence="10">
    <location>
        <begin position="213"/>
        <end position="232"/>
    </location>
</feature>
<name>A0A563DZQ5_9MICO</name>
<dbReference type="GO" id="GO:1903806">
    <property type="term" value="P:L-isoleucine import across plasma membrane"/>
    <property type="evidence" value="ECO:0007669"/>
    <property type="project" value="TreeGrafter"/>
</dbReference>
<reference evidence="11 12" key="2">
    <citation type="submission" date="2019-08" db="EMBL/GenBank/DDBJ databases">
        <title>Jejuicoccus antrihumi gen. nov., sp. nov., a new member of the family Dermacoccaceae isolated from a cave.</title>
        <authorList>
            <person name="Schumann P."/>
            <person name="Kim I.S."/>
        </authorList>
    </citation>
    <scope>NUCLEOTIDE SEQUENCE [LARGE SCALE GENOMIC DNA]</scope>
    <source>
        <strain evidence="11 12">C5-26</strain>
    </source>
</reference>
<keyword evidence="12" id="KW-1185">Reference proteome</keyword>
<feature type="transmembrane region" description="Helical" evidence="10">
    <location>
        <begin position="188"/>
        <end position="207"/>
    </location>
</feature>
<feature type="transmembrane region" description="Helical" evidence="10">
    <location>
        <begin position="135"/>
        <end position="159"/>
    </location>
</feature>
<dbReference type="GO" id="GO:0015808">
    <property type="term" value="P:L-alanine transport"/>
    <property type="evidence" value="ECO:0007669"/>
    <property type="project" value="TreeGrafter"/>
</dbReference>
<comment type="subcellular location">
    <subcellularLocation>
        <location evidence="1">Cell membrane</location>
        <topology evidence="1">Multi-pass membrane protein</topology>
    </subcellularLocation>
</comment>
<reference evidence="11 12" key="1">
    <citation type="submission" date="2019-05" db="EMBL/GenBank/DDBJ databases">
        <authorList>
            <person name="Lee S.D."/>
        </authorList>
    </citation>
    <scope>NUCLEOTIDE SEQUENCE [LARGE SCALE GENOMIC DNA]</scope>
    <source>
        <strain evidence="11 12">C5-26</strain>
    </source>
</reference>
<gene>
    <name evidence="11" type="ORF">FGL98_12980</name>
</gene>
<dbReference type="GO" id="GO:0042941">
    <property type="term" value="P:D-alanine transmembrane transport"/>
    <property type="evidence" value="ECO:0007669"/>
    <property type="project" value="TreeGrafter"/>
</dbReference>
<dbReference type="GO" id="GO:0015192">
    <property type="term" value="F:L-phenylalanine transmembrane transporter activity"/>
    <property type="evidence" value="ECO:0007669"/>
    <property type="project" value="TreeGrafter"/>
</dbReference>
<keyword evidence="4" id="KW-0997">Cell inner membrane</keyword>
<keyword evidence="3" id="KW-1003">Cell membrane</keyword>
<dbReference type="EMBL" id="VCQV01000017">
    <property type="protein sequence ID" value="TWP35717.1"/>
    <property type="molecule type" value="Genomic_DNA"/>
</dbReference>
<sequence>MSLLLASFGFGLVAAAVLAIATVGFTLQFAVTDVLNLAFGAVMIVGAYVAYWINQAGITVWVGLLAAAVVGAVLSFVLNAIVYAPFQRHHASPIAVVIVALGLTLIIEFGLQSYVGGTSVSYTMSQGHTLQAGGLQLTVVQLVILALALASMVAVHVLLAYTRLGKAMRATAANRSLARTCGIRSGRVVTVTWLLSGALCGLAGTVFGMNAGSFNATSADLFLILILAAAFLGGPGKAYGAMIGALVIGLATEISAAYITSSYKDVVAFVILFAMLAWRPTGLLGTRS</sequence>
<feature type="transmembrane region" description="Helical" evidence="10">
    <location>
        <begin position="59"/>
        <end position="82"/>
    </location>
</feature>
<dbReference type="CDD" id="cd06582">
    <property type="entry name" value="TM_PBP1_LivH_like"/>
    <property type="match status" value="1"/>
</dbReference>
<evidence type="ECO:0000256" key="9">
    <source>
        <dbReference type="ARBA" id="ARBA00037998"/>
    </source>
</evidence>
<keyword evidence="6" id="KW-0029">Amino-acid transport</keyword>